<evidence type="ECO:0000259" key="1">
    <source>
        <dbReference type="PROSITE" id="PS51736"/>
    </source>
</evidence>
<dbReference type="InterPro" id="IPR036162">
    <property type="entry name" value="Resolvase-like_N_sf"/>
</dbReference>
<dbReference type="RefSeq" id="WP_377003174.1">
    <property type="nucleotide sequence ID" value="NZ_JBHSGG010000003.1"/>
</dbReference>
<dbReference type="InterPro" id="IPR006119">
    <property type="entry name" value="Resolv_N"/>
</dbReference>
<reference evidence="4" key="1">
    <citation type="journal article" date="2019" name="Int. J. Syst. Evol. Microbiol.">
        <title>The Global Catalogue of Microorganisms (GCM) 10K type strain sequencing project: providing services to taxonomists for standard genome sequencing and annotation.</title>
        <authorList>
            <consortium name="The Broad Institute Genomics Platform"/>
            <consortium name="The Broad Institute Genome Sequencing Center for Infectious Disease"/>
            <person name="Wu L."/>
            <person name="Ma J."/>
        </authorList>
    </citation>
    <scope>NUCLEOTIDE SEQUENCE [LARGE SCALE GENOMIC DNA]</scope>
    <source>
        <strain evidence="4">CGMCC 1.13574</strain>
    </source>
</reference>
<proteinExistence type="predicted"/>
<dbReference type="SMART" id="SM00857">
    <property type="entry name" value="Resolvase"/>
    <property type="match status" value="1"/>
</dbReference>
<dbReference type="CDD" id="cd00338">
    <property type="entry name" value="Ser_Recombinase"/>
    <property type="match status" value="1"/>
</dbReference>
<dbReference type="PANTHER" id="PTHR30461">
    <property type="entry name" value="DNA-INVERTASE FROM LAMBDOID PROPHAGE"/>
    <property type="match status" value="1"/>
</dbReference>
<dbReference type="Pfam" id="PF07508">
    <property type="entry name" value="Recombinase"/>
    <property type="match status" value="1"/>
</dbReference>
<dbReference type="PROSITE" id="PS51736">
    <property type="entry name" value="RECOMBINASES_3"/>
    <property type="match status" value="1"/>
</dbReference>
<gene>
    <name evidence="3" type="ORF">ACFO3Q_02820</name>
</gene>
<dbReference type="Gene3D" id="3.90.1750.20">
    <property type="entry name" value="Putative Large Serine Recombinase, Chain B, Domain 2"/>
    <property type="match status" value="1"/>
</dbReference>
<keyword evidence="4" id="KW-1185">Reference proteome</keyword>
<comment type="caution">
    <text evidence="3">The sequence shown here is derived from an EMBL/GenBank/DDBJ whole genome shotgun (WGS) entry which is preliminary data.</text>
</comment>
<organism evidence="3 4">
    <name type="scientific">Coralloluteibacterium thermophilum</name>
    <dbReference type="NCBI Taxonomy" id="2707049"/>
    <lineage>
        <taxon>Bacteria</taxon>
        <taxon>Pseudomonadati</taxon>
        <taxon>Pseudomonadota</taxon>
        <taxon>Gammaproteobacteria</taxon>
        <taxon>Lysobacterales</taxon>
        <taxon>Lysobacteraceae</taxon>
        <taxon>Coralloluteibacterium</taxon>
    </lineage>
</organism>
<dbReference type="Gene3D" id="3.40.50.1390">
    <property type="entry name" value="Resolvase, N-terminal catalytic domain"/>
    <property type="match status" value="1"/>
</dbReference>
<dbReference type="InterPro" id="IPR025827">
    <property type="entry name" value="Zn_ribbon_recom_dom"/>
</dbReference>
<feature type="domain" description="Resolvase/invertase-type recombinase catalytic" evidence="1">
    <location>
        <begin position="2"/>
        <end position="145"/>
    </location>
</feature>
<sequence length="513" mass="56741">MRIAAYARYSSDSQREASLEDQLRNCRAYAARQGWPEPRVYTDAAVSGARNDRNNFLRLLADAPQYDVLLVDDLTRFGRDKDELGKTIKRLTFSGVRLIGVSDGTDTGRKGHKLDVGFRALMSEHFLDDLADKTHRGLTGRALDGASAGGLPYGYRVTEVGRRAIDAEQATVVRRIYAEYIDGASPRAIVSGLNRDRVPSPRGSTWSINAVRGDVKRGIGILANPIYVGRQIWNRSHWVKHPDTGRRVRQERPEHEWIVREKPELAIIDRATWDAAQARQRGRSKATGTAGRPPRHLLSGILRCGGCGGPMSIIDRYNYGCATAKARGGVCPDPMRVRIRDAEDSLLASIRTDLLTERRFAELQREVTARLRKAAPDESAARRRLAEAERVRENIMAAIRAGIITPSTKAELERAEDDVRAATAEIEAVRNFRPATLVPRLRERWERMVADLAEAGKRRPAARQAIAQLIGTATVRNENGDLVAEIAASESTLEQAQISLVAGAGFEPATFGL</sequence>
<feature type="domain" description="Recombinase" evidence="2">
    <location>
        <begin position="152"/>
        <end position="286"/>
    </location>
</feature>
<evidence type="ECO:0000259" key="2">
    <source>
        <dbReference type="PROSITE" id="PS51737"/>
    </source>
</evidence>
<dbReference type="Pfam" id="PF00239">
    <property type="entry name" value="Resolvase"/>
    <property type="match status" value="1"/>
</dbReference>
<evidence type="ECO:0000313" key="4">
    <source>
        <dbReference type="Proteomes" id="UP001595892"/>
    </source>
</evidence>
<dbReference type="InterPro" id="IPR011109">
    <property type="entry name" value="DNA_bind_recombinase_dom"/>
</dbReference>
<dbReference type="Pfam" id="PF13408">
    <property type="entry name" value="Zn_ribbon_recom"/>
    <property type="match status" value="1"/>
</dbReference>
<evidence type="ECO:0000313" key="3">
    <source>
        <dbReference type="EMBL" id="MFC4727100.1"/>
    </source>
</evidence>
<dbReference type="PROSITE" id="PS51737">
    <property type="entry name" value="RECOMBINASE_DNA_BIND"/>
    <property type="match status" value="1"/>
</dbReference>
<dbReference type="Proteomes" id="UP001595892">
    <property type="component" value="Unassembled WGS sequence"/>
</dbReference>
<dbReference type="EMBL" id="JBHSGG010000003">
    <property type="protein sequence ID" value="MFC4727100.1"/>
    <property type="molecule type" value="Genomic_DNA"/>
</dbReference>
<dbReference type="InterPro" id="IPR038109">
    <property type="entry name" value="DNA_bind_recomb_sf"/>
</dbReference>
<dbReference type="PANTHER" id="PTHR30461:SF23">
    <property type="entry name" value="DNA RECOMBINASE-RELATED"/>
    <property type="match status" value="1"/>
</dbReference>
<name>A0ABV9NJG7_9GAMM</name>
<dbReference type="SUPFAM" id="SSF53041">
    <property type="entry name" value="Resolvase-like"/>
    <property type="match status" value="1"/>
</dbReference>
<dbReference type="InterPro" id="IPR050639">
    <property type="entry name" value="SSR_resolvase"/>
</dbReference>
<protein>
    <submittedName>
        <fullName evidence="3">Recombinase family protein</fullName>
    </submittedName>
</protein>
<accession>A0ABV9NJG7</accession>